<sequence>MLVLRHEPLYFSTIPTRQHRSSYNSLRTLLDLAADSISIARFRHQAPVTLCSSSGCNSASGTDEARDGRKLARKRSNPSTPSSGLDTVAVDSLMRHSRSSSGSRAMSGSGDQSHSASSVNQSRSQHSRRGPQRASSSNSVDSKEDDERALTSTGKKVKRTHHHHHRHSTDSVGISPPQTTYLSSSLSTAGENMSSVCSGSSRHNRK</sequence>
<feature type="compositionally biased region" description="Basic residues" evidence="1">
    <location>
        <begin position="155"/>
        <end position="167"/>
    </location>
</feature>
<evidence type="ECO:0000313" key="3">
    <source>
        <dbReference type="Proteomes" id="UP000324629"/>
    </source>
</evidence>
<proteinExistence type="predicted"/>
<feature type="compositionally biased region" description="Polar residues" evidence="1">
    <location>
        <begin position="170"/>
        <end position="206"/>
    </location>
</feature>
<feature type="compositionally biased region" description="Low complexity" evidence="1">
    <location>
        <begin position="99"/>
        <end position="118"/>
    </location>
</feature>
<evidence type="ECO:0000313" key="2">
    <source>
        <dbReference type="EMBL" id="KAA3679001.1"/>
    </source>
</evidence>
<reference evidence="2 3" key="1">
    <citation type="journal article" date="2019" name="Gigascience">
        <title>Whole-genome sequence of the oriental lung fluke Paragonimus westermani.</title>
        <authorList>
            <person name="Oey H."/>
            <person name="Zakrzewski M."/>
            <person name="Narain K."/>
            <person name="Devi K.R."/>
            <person name="Agatsuma T."/>
            <person name="Nawaratna S."/>
            <person name="Gobert G.N."/>
            <person name="Jones M.K."/>
            <person name="Ragan M.A."/>
            <person name="McManus D.P."/>
            <person name="Krause L."/>
        </authorList>
    </citation>
    <scope>NUCLEOTIDE SEQUENCE [LARGE SCALE GENOMIC DNA]</scope>
    <source>
        <strain evidence="2 3">IND2009</strain>
    </source>
</reference>
<comment type="caution">
    <text evidence="2">The sequence shown here is derived from an EMBL/GenBank/DDBJ whole genome shotgun (WGS) entry which is preliminary data.</text>
</comment>
<accession>A0A5J4NU01</accession>
<keyword evidence="3" id="KW-1185">Reference proteome</keyword>
<dbReference type="EMBL" id="QNGE01000882">
    <property type="protein sequence ID" value="KAA3679001.1"/>
    <property type="molecule type" value="Genomic_DNA"/>
</dbReference>
<organism evidence="2 3">
    <name type="scientific">Paragonimus westermani</name>
    <dbReference type="NCBI Taxonomy" id="34504"/>
    <lineage>
        <taxon>Eukaryota</taxon>
        <taxon>Metazoa</taxon>
        <taxon>Spiralia</taxon>
        <taxon>Lophotrochozoa</taxon>
        <taxon>Platyhelminthes</taxon>
        <taxon>Trematoda</taxon>
        <taxon>Digenea</taxon>
        <taxon>Plagiorchiida</taxon>
        <taxon>Troglotremata</taxon>
        <taxon>Troglotrematidae</taxon>
        <taxon>Paragonimus</taxon>
    </lineage>
</organism>
<dbReference type="AlphaFoldDB" id="A0A5J4NU01"/>
<feature type="compositionally biased region" description="Polar residues" evidence="1">
    <location>
        <begin position="52"/>
        <end position="61"/>
    </location>
</feature>
<name>A0A5J4NU01_9TREM</name>
<dbReference type="Proteomes" id="UP000324629">
    <property type="component" value="Unassembled WGS sequence"/>
</dbReference>
<protein>
    <submittedName>
        <fullName evidence="2">Uncharacterized protein</fullName>
    </submittedName>
</protein>
<gene>
    <name evidence="2" type="ORF">DEA37_0006012</name>
</gene>
<evidence type="ECO:0000256" key="1">
    <source>
        <dbReference type="SAM" id="MobiDB-lite"/>
    </source>
</evidence>
<feature type="region of interest" description="Disordered" evidence="1">
    <location>
        <begin position="52"/>
        <end position="206"/>
    </location>
</feature>